<dbReference type="RefSeq" id="YP_001497906.1">
    <property type="nucleotide sequence ID" value="NC_009898.1"/>
</dbReference>
<dbReference type="GeneID" id="5659564"/>
<organism evidence="1 2">
    <name type="scientific">Paramecium bursaria Chlorella virus NY2A</name>
    <name type="common">PBCV-NY2A</name>
    <dbReference type="NCBI Taxonomy" id="46021"/>
    <lineage>
        <taxon>Viruses</taxon>
        <taxon>Varidnaviria</taxon>
        <taxon>Bamfordvirae</taxon>
        <taxon>Nucleocytoviricota</taxon>
        <taxon>Megaviricetes</taxon>
        <taxon>Algavirales</taxon>
        <taxon>Phycodnaviridae</taxon>
        <taxon>Chlorovirus</taxon>
        <taxon>Chlorovirus americanus</taxon>
    </lineage>
</organism>
<dbReference type="Proteomes" id="UP000202419">
    <property type="component" value="Segment"/>
</dbReference>
<organismHost>
    <name type="scientific">Chlorella</name>
    <dbReference type="NCBI Taxonomy" id="3071"/>
</organismHost>
<accession>A7IXN5</accession>
<dbReference type="OrthoDB" id="24252at10239"/>
<evidence type="ECO:0000313" key="2">
    <source>
        <dbReference type="Proteomes" id="UP000202419"/>
    </source>
</evidence>
<protein>
    <submittedName>
        <fullName evidence="1">Uncharacterized protein B710L</fullName>
    </submittedName>
</protein>
<gene>
    <name evidence="1" type="primary">B710L</name>
    <name evidence="1" type="ORF">NY2A_B710L</name>
</gene>
<sequence>MSLELSPGFFDPRIALSDDEEDIIPKNINIEKMNENTQPKENVMLSFAKFIILNVRKEDCGCDGWKRTYTY</sequence>
<dbReference type="EMBL" id="DQ491002">
    <property type="protein sequence ID" value="ABT15109.1"/>
    <property type="molecule type" value="Genomic_DNA"/>
</dbReference>
<evidence type="ECO:0000313" key="1">
    <source>
        <dbReference type="EMBL" id="ABT15109.1"/>
    </source>
</evidence>
<dbReference type="KEGG" id="vg:5659564"/>
<keyword evidence="2" id="KW-1185">Reference proteome</keyword>
<name>A7IXN5_PBCVN</name>
<reference evidence="1 2" key="1">
    <citation type="journal article" date="2007" name="Virology">
        <title>Sequence and annotation of the 369-kb NY-2A and the 345-kb AR158 viruses that infect Chlorella NC64A.</title>
        <authorList>
            <person name="Fitzgerald L.A."/>
            <person name="Graves M.V."/>
            <person name="Li X."/>
            <person name="Feldblyum T."/>
            <person name="Nierman W.C."/>
            <person name="Van Etten J.L."/>
        </authorList>
    </citation>
    <scope>NUCLEOTIDE SEQUENCE [LARGE SCALE GENOMIC DNA]</scope>
    <source>
        <strain evidence="1 2">NY-2A</strain>
    </source>
</reference>
<proteinExistence type="predicted"/>